<dbReference type="EMBL" id="CP035544">
    <property type="protein sequence ID" value="QBA64444.1"/>
    <property type="molecule type" value="Genomic_DNA"/>
</dbReference>
<gene>
    <name evidence="1" type="ORF">EQY75_07865</name>
</gene>
<evidence type="ECO:0000313" key="1">
    <source>
        <dbReference type="EMBL" id="QBA64444.1"/>
    </source>
</evidence>
<evidence type="ECO:0000313" key="2">
    <source>
        <dbReference type="Proteomes" id="UP000290889"/>
    </source>
</evidence>
<sequence length="295" mass="32853">MGAKKLFFLVLFFWIFVFGNAQDKLQYNLKEGDVFRLKQVARQDITQELDGASHEITNDIKGILEFKVTAKLEDTYAIDIVIKDLLMKMTSSMQGVLLDVQASQLDPENVQSRIFHSLLNNPVHIVMRNNGDILEVKGGDSLVAGMVRASGLKEAFAVNMLSSSLKNEFGSEALSDSYKQMTFIYPEKEVIVGDQWENNYSGELNAENLWHLDSLDGDKAIISGKAKVKMKIDEPATSMVLDGTQNTLITTDLKSGFILNMKVEGFSEGYSTLAQMDGQKIPTTISSLVTYELIQ</sequence>
<dbReference type="Proteomes" id="UP000290889">
    <property type="component" value="Chromosome"/>
</dbReference>
<dbReference type="RefSeq" id="WP_129604622.1">
    <property type="nucleotide sequence ID" value="NZ_CP035544.1"/>
</dbReference>
<dbReference type="AlphaFoldDB" id="A0A411EA87"/>
<dbReference type="KEGG" id="mur:EQY75_07865"/>
<dbReference type="OrthoDB" id="3034330at2"/>
<name>A0A411EA87_9FLAO</name>
<keyword evidence="2" id="KW-1185">Reference proteome</keyword>
<proteinExistence type="predicted"/>
<dbReference type="InterPro" id="IPR046230">
    <property type="entry name" value="DUF6263"/>
</dbReference>
<accession>A0A411EA87</accession>
<protein>
    <submittedName>
        <fullName evidence="1">Uncharacterized protein</fullName>
    </submittedName>
</protein>
<organism evidence="1 2">
    <name type="scientific">Muriicola soli</name>
    <dbReference type="NCBI Taxonomy" id="2507538"/>
    <lineage>
        <taxon>Bacteria</taxon>
        <taxon>Pseudomonadati</taxon>
        <taxon>Bacteroidota</taxon>
        <taxon>Flavobacteriia</taxon>
        <taxon>Flavobacteriales</taxon>
        <taxon>Flavobacteriaceae</taxon>
        <taxon>Muriicola</taxon>
    </lineage>
</organism>
<reference evidence="1 2" key="1">
    <citation type="submission" date="2019-01" db="EMBL/GenBank/DDBJ databases">
        <title>Muriicola soli sp. nov., isolated from soil.</title>
        <authorList>
            <person name="Kang H.J."/>
            <person name="Kim S.B."/>
        </authorList>
    </citation>
    <scope>NUCLEOTIDE SEQUENCE [LARGE SCALE GENOMIC DNA]</scope>
    <source>
        <strain evidence="1 2">MMS17-SY002</strain>
    </source>
</reference>
<dbReference type="Pfam" id="PF19777">
    <property type="entry name" value="DUF6263"/>
    <property type="match status" value="1"/>
</dbReference>